<organism evidence="3 4">
    <name type="scientific">Blastopirellula marina</name>
    <dbReference type="NCBI Taxonomy" id="124"/>
    <lineage>
        <taxon>Bacteria</taxon>
        <taxon>Pseudomonadati</taxon>
        <taxon>Planctomycetota</taxon>
        <taxon>Planctomycetia</taxon>
        <taxon>Pirellulales</taxon>
        <taxon>Pirellulaceae</taxon>
        <taxon>Blastopirellula</taxon>
    </lineage>
</organism>
<feature type="region of interest" description="Disordered" evidence="1">
    <location>
        <begin position="742"/>
        <end position="761"/>
    </location>
</feature>
<dbReference type="InterPro" id="IPR011990">
    <property type="entry name" value="TPR-like_helical_dom_sf"/>
</dbReference>
<gene>
    <name evidence="3" type="ORF">C5Y83_18950</name>
</gene>
<feature type="chain" id="PRO_5015745929" description="Tetratricopeptide repeat protein" evidence="2">
    <location>
        <begin position="24"/>
        <end position="761"/>
    </location>
</feature>
<accession>A0A2S8FJG7</accession>
<sequence length="761" mass="84503">MRIPTTFTRTLATILLFAPLSLANGDPIRLMLDETDRPLQDEPVAPTKLEAPVEPAPRRPFSLSLAPEDEPITPNASSHVRLVSAETPPTPDQELDVQVIPSYPARNQLREANGPLRVRGIRREEIANPAAPAGTPAFQEQPIPPSTSDNPSASAEPPLQLPQPPGSRFTVVNSEAANSNPMVTVPESTSSVATVSNEDDSLSVCNLMPGETSLARLDQQWGEPAKQRRIDQEKRVRLYENRPGFDQVEVAIDGEKIVSLLLIPSQPMTLDDVEVKFDLTQITPADVRDSTGRSLGWIYPEKSIMLPQPTDTNSSKIDRIIVQARSPEGYLLRAQSRSSLAYRDRLEDYRLALEVEPHCAEAWHETSKILEQIGRTEEAFEASRHAISGVGAKPEFRLHRSMLSATLGNIDSALQSTQQVAEDSTVAREIRAAAYCQWGDLLQMAGPAKNAEAVSRHVKAIETASPLVNDPNRDVRRTAKQVLIDAHTSLAMDIATGDWEKKPETVNQWLSRAKIYVDDVMTNEEGTDLLRLKLLTQSLMAHGSFSHNFDPSESVDQILGSYREIVRETDDPFLHRAIEWKMGLALSKAVLVENERGRYLEALSLADEARTYVKAGMVGREVNTEEHILLGFVFFRAGTIQAVQKKNHHAAADWYDRAIPHLNEPKLKELLLDERGESLVSMGVSYWTIGHRQRGVELSEQGKSLIESAIAQDPSFRQKLVIPLDNLAQMYRQLGDTQRSAQYTASSQEIQQSLGTNPVQR</sequence>
<dbReference type="EMBL" id="PUHY01000012">
    <property type="protein sequence ID" value="PQO32307.1"/>
    <property type="molecule type" value="Genomic_DNA"/>
</dbReference>
<evidence type="ECO:0000256" key="1">
    <source>
        <dbReference type="SAM" id="MobiDB-lite"/>
    </source>
</evidence>
<evidence type="ECO:0008006" key="5">
    <source>
        <dbReference type="Google" id="ProtNLM"/>
    </source>
</evidence>
<name>A0A2S8FJG7_9BACT</name>
<protein>
    <recommendedName>
        <fullName evidence="5">Tetratricopeptide repeat protein</fullName>
    </recommendedName>
</protein>
<keyword evidence="2" id="KW-0732">Signal</keyword>
<comment type="caution">
    <text evidence="3">The sequence shown here is derived from an EMBL/GenBank/DDBJ whole genome shotgun (WGS) entry which is preliminary data.</text>
</comment>
<dbReference type="OrthoDB" id="225570at2"/>
<feature type="signal peptide" evidence="2">
    <location>
        <begin position="1"/>
        <end position="23"/>
    </location>
</feature>
<dbReference type="RefSeq" id="WP_105331319.1">
    <property type="nucleotide sequence ID" value="NZ_PUHY01000012.1"/>
</dbReference>
<evidence type="ECO:0000313" key="4">
    <source>
        <dbReference type="Proteomes" id="UP000238322"/>
    </source>
</evidence>
<reference evidence="3 4" key="1">
    <citation type="submission" date="2018-02" db="EMBL/GenBank/DDBJ databases">
        <title>Comparative genomes isolates from brazilian mangrove.</title>
        <authorList>
            <person name="Araujo J.E."/>
            <person name="Taketani R.G."/>
            <person name="Silva M.C.P."/>
            <person name="Loureco M.V."/>
            <person name="Andreote F.D."/>
        </authorList>
    </citation>
    <scope>NUCLEOTIDE SEQUENCE [LARGE SCALE GENOMIC DNA]</scope>
    <source>
        <strain evidence="3 4">Hex-1 MGV</strain>
    </source>
</reference>
<evidence type="ECO:0000256" key="2">
    <source>
        <dbReference type="SAM" id="SignalP"/>
    </source>
</evidence>
<evidence type="ECO:0000313" key="3">
    <source>
        <dbReference type="EMBL" id="PQO32307.1"/>
    </source>
</evidence>
<dbReference type="Proteomes" id="UP000238322">
    <property type="component" value="Unassembled WGS sequence"/>
</dbReference>
<dbReference type="AlphaFoldDB" id="A0A2S8FJG7"/>
<feature type="region of interest" description="Disordered" evidence="1">
    <location>
        <begin position="128"/>
        <end position="167"/>
    </location>
</feature>
<dbReference type="SUPFAM" id="SSF48452">
    <property type="entry name" value="TPR-like"/>
    <property type="match status" value="1"/>
</dbReference>
<proteinExistence type="predicted"/>
<dbReference type="Gene3D" id="1.25.40.10">
    <property type="entry name" value="Tetratricopeptide repeat domain"/>
    <property type="match status" value="2"/>
</dbReference>